<dbReference type="GO" id="GO:0006974">
    <property type="term" value="P:DNA damage response"/>
    <property type="evidence" value="ECO:0007669"/>
    <property type="project" value="TreeGrafter"/>
</dbReference>
<dbReference type="Pfam" id="PF25095">
    <property type="entry name" value="C2H2-zf_KIN17"/>
    <property type="match status" value="1"/>
</dbReference>
<keyword evidence="5" id="KW-0175">Coiled coil</keyword>
<dbReference type="Proteomes" id="UP000682733">
    <property type="component" value="Unassembled WGS sequence"/>
</dbReference>
<organism evidence="9 10">
    <name type="scientific">Didymodactylos carnosus</name>
    <dbReference type="NCBI Taxonomy" id="1234261"/>
    <lineage>
        <taxon>Eukaryota</taxon>
        <taxon>Metazoa</taxon>
        <taxon>Spiralia</taxon>
        <taxon>Gnathifera</taxon>
        <taxon>Rotifera</taxon>
        <taxon>Eurotatoria</taxon>
        <taxon>Bdelloidea</taxon>
        <taxon>Philodinida</taxon>
        <taxon>Philodinidae</taxon>
        <taxon>Didymodactylos</taxon>
    </lineage>
</organism>
<sequence>MLIGSKAQEILNFEFLLNKGKTGGFLTPKAISNRIKAKGLQKLRWYCQMCQKQCRDENGFKCHTMSESHQRQLLLVSEKPGRFITDFSHQFHSGFMSILRRQFNTKRIQANVVYQEYIKDKEHVHMNSTRWTTLSGYVQWLGKEELAVIENTEKGWYVTWIDKDPETIRRQTEIEKKEKMDLDDEGQRMKLIERQVQRAKEMAKDAIDRKPEFTEFVRNDEEEKVQLSFLKTIKDDKLKTTSVLASSNTSTKKRLHTDEVNDDESQSKKEKISTETPLEHTVPSSVPTASTHQESSASITSTSITTTTTTTIKTKQTFLVPKPVSTVKPKQTALEEIMAVGCVNEKLKEEKNRKDYWLHEVSLTLFNK</sequence>
<dbReference type="InterPro" id="IPR056767">
    <property type="entry name" value="C2H2-Znf_KIN17"/>
</dbReference>
<keyword evidence="3" id="KW-0863">Zinc-finger</keyword>
<comment type="caution">
    <text evidence="9">The sequence shown here is derived from an EMBL/GenBank/DDBJ whole genome shotgun (WGS) entry which is preliminary data.</text>
</comment>
<accession>A0A8S2Q1Q4</accession>
<evidence type="ECO:0000256" key="5">
    <source>
        <dbReference type="SAM" id="Coils"/>
    </source>
</evidence>
<dbReference type="Gene3D" id="1.10.10.2030">
    <property type="entry name" value="DNA/RNA-binding protein Kin17, conserved domain"/>
    <property type="match status" value="1"/>
</dbReference>
<dbReference type="SMART" id="SM01253">
    <property type="entry name" value="Kin17_mid"/>
    <property type="match status" value="1"/>
</dbReference>
<feature type="coiled-coil region" evidence="5">
    <location>
        <begin position="182"/>
        <end position="209"/>
    </location>
</feature>
<dbReference type="GO" id="GO:0006260">
    <property type="term" value="P:DNA replication"/>
    <property type="evidence" value="ECO:0007669"/>
    <property type="project" value="TreeGrafter"/>
</dbReference>
<keyword evidence="2" id="KW-0479">Metal-binding</keyword>
<feature type="domain" description="DNA/RNA-binding protein Kin17 WH-like" evidence="7">
    <location>
        <begin position="71"/>
        <end position="197"/>
    </location>
</feature>
<dbReference type="GO" id="GO:0008270">
    <property type="term" value="F:zinc ion binding"/>
    <property type="evidence" value="ECO:0007669"/>
    <property type="project" value="UniProtKB-KW"/>
</dbReference>
<dbReference type="AlphaFoldDB" id="A0A8S2Q1Q4"/>
<keyword evidence="4" id="KW-0862">Zinc</keyword>
<dbReference type="PANTHER" id="PTHR12805:SF0">
    <property type="entry name" value="DNA_RNA-BINDING PROTEIN KIN17"/>
    <property type="match status" value="1"/>
</dbReference>
<evidence type="ECO:0000313" key="8">
    <source>
        <dbReference type="EMBL" id="CAF1272334.1"/>
    </source>
</evidence>
<comment type="similarity">
    <text evidence="1">Belongs to the KIN17 family.</text>
</comment>
<evidence type="ECO:0000256" key="1">
    <source>
        <dbReference type="ARBA" id="ARBA00008517"/>
    </source>
</evidence>
<evidence type="ECO:0000256" key="2">
    <source>
        <dbReference type="ARBA" id="ARBA00022723"/>
    </source>
</evidence>
<protein>
    <recommendedName>
        <fullName evidence="7">DNA/RNA-binding protein Kin17 WH-like domain-containing protein</fullName>
    </recommendedName>
</protein>
<evidence type="ECO:0000259" key="7">
    <source>
        <dbReference type="SMART" id="SM01253"/>
    </source>
</evidence>
<evidence type="ECO:0000256" key="3">
    <source>
        <dbReference type="ARBA" id="ARBA00022771"/>
    </source>
</evidence>
<evidence type="ECO:0000256" key="4">
    <source>
        <dbReference type="ARBA" id="ARBA00022833"/>
    </source>
</evidence>
<dbReference type="InterPro" id="IPR019447">
    <property type="entry name" value="DNA/RNA-bd_Kin17_WH-like_dom"/>
</dbReference>
<dbReference type="EMBL" id="CAJOBA010039452">
    <property type="protein sequence ID" value="CAF4077724.1"/>
    <property type="molecule type" value="Genomic_DNA"/>
</dbReference>
<name>A0A8S2Q1Q4_9BILA</name>
<gene>
    <name evidence="8" type="ORF">OVA965_LOCUS27245</name>
    <name evidence="9" type="ORF">TMI583_LOCUS27990</name>
</gene>
<dbReference type="PANTHER" id="PTHR12805">
    <property type="entry name" value="KIN17 KIN, ANTIGENIC DETERMINANT OF RECA PROTEIN HOMOLOG"/>
    <property type="match status" value="1"/>
</dbReference>
<evidence type="ECO:0000256" key="6">
    <source>
        <dbReference type="SAM" id="MobiDB-lite"/>
    </source>
</evidence>
<evidence type="ECO:0000313" key="10">
    <source>
        <dbReference type="Proteomes" id="UP000682733"/>
    </source>
</evidence>
<dbReference type="SUPFAM" id="SSF57667">
    <property type="entry name" value="beta-beta-alpha zinc fingers"/>
    <property type="match status" value="1"/>
</dbReference>
<dbReference type="FunFam" id="1.10.10.2030:FF:000001">
    <property type="entry name" value="DNA/RNA-binding protein KIN17, putative"/>
    <property type="match status" value="1"/>
</dbReference>
<dbReference type="InterPro" id="IPR037321">
    <property type="entry name" value="KIN17-like"/>
</dbReference>
<dbReference type="InterPro" id="IPR038254">
    <property type="entry name" value="KIN17_WH-like_sf"/>
</dbReference>
<dbReference type="InterPro" id="IPR036236">
    <property type="entry name" value="Znf_C2H2_sf"/>
</dbReference>
<dbReference type="EMBL" id="CAJNOK010017891">
    <property type="protein sequence ID" value="CAF1272334.1"/>
    <property type="molecule type" value="Genomic_DNA"/>
</dbReference>
<dbReference type="GO" id="GO:0005634">
    <property type="term" value="C:nucleus"/>
    <property type="evidence" value="ECO:0007669"/>
    <property type="project" value="TreeGrafter"/>
</dbReference>
<proteinExistence type="inferred from homology"/>
<dbReference type="Pfam" id="PF10357">
    <property type="entry name" value="WH_KIN17"/>
    <property type="match status" value="1"/>
</dbReference>
<dbReference type="GO" id="GO:0003690">
    <property type="term" value="F:double-stranded DNA binding"/>
    <property type="evidence" value="ECO:0007669"/>
    <property type="project" value="TreeGrafter"/>
</dbReference>
<reference evidence="9" key="1">
    <citation type="submission" date="2021-02" db="EMBL/GenBank/DDBJ databases">
        <authorList>
            <person name="Nowell W R."/>
        </authorList>
    </citation>
    <scope>NUCLEOTIDE SEQUENCE</scope>
</reference>
<dbReference type="Proteomes" id="UP000677228">
    <property type="component" value="Unassembled WGS sequence"/>
</dbReference>
<feature type="region of interest" description="Disordered" evidence="6">
    <location>
        <begin position="243"/>
        <end position="303"/>
    </location>
</feature>
<feature type="compositionally biased region" description="Polar residues" evidence="6">
    <location>
        <begin position="282"/>
        <end position="297"/>
    </location>
</feature>
<evidence type="ECO:0000313" key="9">
    <source>
        <dbReference type="EMBL" id="CAF4077724.1"/>
    </source>
</evidence>